<organism evidence="2 3">
    <name type="scientific">Populus deltoides</name>
    <name type="common">Eastern poplar</name>
    <name type="synonym">Eastern cottonwood</name>
    <dbReference type="NCBI Taxonomy" id="3696"/>
    <lineage>
        <taxon>Eukaryota</taxon>
        <taxon>Viridiplantae</taxon>
        <taxon>Streptophyta</taxon>
        <taxon>Embryophyta</taxon>
        <taxon>Tracheophyta</taxon>
        <taxon>Spermatophyta</taxon>
        <taxon>Magnoliopsida</taxon>
        <taxon>eudicotyledons</taxon>
        <taxon>Gunneridae</taxon>
        <taxon>Pentapetalae</taxon>
        <taxon>rosids</taxon>
        <taxon>fabids</taxon>
        <taxon>Malpighiales</taxon>
        <taxon>Salicaceae</taxon>
        <taxon>Saliceae</taxon>
        <taxon>Populus</taxon>
    </lineage>
</organism>
<dbReference type="EMBL" id="JACEGQ020000017">
    <property type="protein sequence ID" value="KAH8483787.1"/>
    <property type="molecule type" value="Genomic_DNA"/>
</dbReference>
<evidence type="ECO:0000313" key="2">
    <source>
        <dbReference type="EMBL" id="KAH8483787.1"/>
    </source>
</evidence>
<comment type="caution">
    <text evidence="2">The sequence shown here is derived from an EMBL/GenBank/DDBJ whole genome shotgun (WGS) entry which is preliminary data.</text>
</comment>
<keyword evidence="1" id="KW-0472">Membrane</keyword>
<feature type="transmembrane region" description="Helical" evidence="1">
    <location>
        <begin position="7"/>
        <end position="26"/>
    </location>
</feature>
<evidence type="ECO:0000313" key="3">
    <source>
        <dbReference type="Proteomes" id="UP000807159"/>
    </source>
</evidence>
<gene>
    <name evidence="2" type="ORF">H0E87_028268</name>
</gene>
<dbReference type="Proteomes" id="UP000807159">
    <property type="component" value="Chromosome 17"/>
</dbReference>
<accession>A0A8T2WVJ3</accession>
<name>A0A8T2WVJ3_POPDE</name>
<keyword evidence="3" id="KW-1185">Reference proteome</keyword>
<proteinExistence type="predicted"/>
<reference evidence="2" key="1">
    <citation type="journal article" date="2021" name="J. Hered.">
        <title>Genome Assembly of Salicaceae Populus deltoides (Eastern Cottonwood) I-69 Based on Nanopore Sequencing and Hi-C Technologies.</title>
        <authorList>
            <person name="Bai S."/>
            <person name="Wu H."/>
            <person name="Zhang J."/>
            <person name="Pan Z."/>
            <person name="Zhao W."/>
            <person name="Li Z."/>
            <person name="Tong C."/>
        </authorList>
    </citation>
    <scope>NUCLEOTIDE SEQUENCE</scope>
    <source>
        <tissue evidence="2">Leaf</tissue>
    </source>
</reference>
<dbReference type="AlphaFoldDB" id="A0A8T2WVJ3"/>
<keyword evidence="1" id="KW-1133">Transmembrane helix</keyword>
<protein>
    <submittedName>
        <fullName evidence="2">Uncharacterized protein</fullName>
    </submittedName>
</protein>
<sequence length="101" mass="11004">MLRGRRAWFSVSAWSLHGLSLHLAGWKLLFGSFNPGNVSGVDDVRALHALACGFFCLVIQLLAGLIDFFPVFLGYSLAICLLSICMDEMLPPVAAGYPNVF</sequence>
<evidence type="ECO:0000256" key="1">
    <source>
        <dbReference type="SAM" id="Phobius"/>
    </source>
</evidence>
<keyword evidence="1" id="KW-0812">Transmembrane</keyword>
<feature type="transmembrane region" description="Helical" evidence="1">
    <location>
        <begin position="46"/>
        <end position="65"/>
    </location>
</feature>
<feature type="transmembrane region" description="Helical" evidence="1">
    <location>
        <begin position="72"/>
        <end position="90"/>
    </location>
</feature>